<dbReference type="PANTHER" id="PTHR11042">
    <property type="entry name" value="EUKARYOTIC TRANSLATION INITIATION FACTOR 2-ALPHA KINASE EIF2-ALPHA KINASE -RELATED"/>
    <property type="match status" value="1"/>
</dbReference>
<dbReference type="EMBL" id="NHON01000177">
    <property type="protein sequence ID" value="OWJ56176.1"/>
    <property type="molecule type" value="Genomic_DNA"/>
</dbReference>
<evidence type="ECO:0000256" key="4">
    <source>
        <dbReference type="ARBA" id="ARBA00022840"/>
    </source>
</evidence>
<comment type="caution">
    <text evidence="6">The sequence shown here is derived from an EMBL/GenBank/DDBJ whole genome shotgun (WGS) entry which is preliminary data.</text>
</comment>
<gene>
    <name evidence="6" type="ORF">BWR60_35275</name>
</gene>
<dbReference type="GO" id="GO:0005524">
    <property type="term" value="F:ATP binding"/>
    <property type="evidence" value="ECO:0007669"/>
    <property type="project" value="UniProtKB-KW"/>
</dbReference>
<dbReference type="Gene3D" id="1.10.510.10">
    <property type="entry name" value="Transferase(Phosphotransferase) domain 1"/>
    <property type="match status" value="1"/>
</dbReference>
<dbReference type="GO" id="GO:0005737">
    <property type="term" value="C:cytoplasm"/>
    <property type="evidence" value="ECO:0007669"/>
    <property type="project" value="TreeGrafter"/>
</dbReference>
<keyword evidence="2" id="KW-0547">Nucleotide-binding</keyword>
<dbReference type="RefSeq" id="WP_088157919.1">
    <property type="nucleotide sequence ID" value="NZ_NHON01000177.1"/>
</dbReference>
<proteinExistence type="predicted"/>
<keyword evidence="7" id="KW-1185">Reference proteome</keyword>
<dbReference type="PROSITE" id="PS50011">
    <property type="entry name" value="PROTEIN_KINASE_DOM"/>
    <property type="match status" value="1"/>
</dbReference>
<dbReference type="Pfam" id="PF00069">
    <property type="entry name" value="Pkinase"/>
    <property type="match status" value="1"/>
</dbReference>
<dbReference type="OrthoDB" id="9801841at2"/>
<sequence length="371" mass="41061">MSEADFEVPAAYRLLGVTIPDNWVVREPLGWRIDTQSGLPLRADIYGTGGNFSVGYIVEKEGRRAFLKALNLASAMHSADVLGALKSMTEAAIFEASIHAVCSQHKMDRVVLAVASGQIKIGVNLQDTVPYLILELADGDVRRRLRIVDNSFRLAWGLRALHHAATGLAQIHKRGIAHQDLKPSNLLNFGDQKAFKIGDFGRAVRQGAQPPHEDFLVAGDPTYAPPELLYGQVDPDWNSRRMGCDIYLLGSMLCFFVLGEGTTPLLMGRLAPAHRPQIWNGRWIGSYSDVLPNIRNAFTNVIDDFSSEVEERLKGELTSVLIQLCEPDPLFRGHPLARAQAFANRHDLSRFISIFDRLARKSEIIARGSVA</sequence>
<keyword evidence="1" id="KW-0808">Transferase</keyword>
<evidence type="ECO:0000256" key="2">
    <source>
        <dbReference type="ARBA" id="ARBA00022741"/>
    </source>
</evidence>
<dbReference type="Proteomes" id="UP000196655">
    <property type="component" value="Unassembled WGS sequence"/>
</dbReference>
<evidence type="ECO:0000256" key="1">
    <source>
        <dbReference type="ARBA" id="ARBA00022679"/>
    </source>
</evidence>
<evidence type="ECO:0000313" key="7">
    <source>
        <dbReference type="Proteomes" id="UP000196655"/>
    </source>
</evidence>
<protein>
    <recommendedName>
        <fullName evidence="5">Protein kinase domain-containing protein</fullName>
    </recommendedName>
</protein>
<feature type="domain" description="Protein kinase" evidence="5">
    <location>
        <begin position="40"/>
        <end position="349"/>
    </location>
</feature>
<evidence type="ECO:0000256" key="3">
    <source>
        <dbReference type="ARBA" id="ARBA00022777"/>
    </source>
</evidence>
<dbReference type="InterPro" id="IPR011009">
    <property type="entry name" value="Kinase-like_dom_sf"/>
</dbReference>
<dbReference type="PANTHER" id="PTHR11042:SF189">
    <property type="entry name" value="PROTEIN KINASE DOMAIN-CONTAINING PROTEIN"/>
    <property type="match status" value="1"/>
</dbReference>
<dbReference type="SMART" id="SM00220">
    <property type="entry name" value="S_TKc"/>
    <property type="match status" value="1"/>
</dbReference>
<dbReference type="GO" id="GO:0004672">
    <property type="term" value="F:protein kinase activity"/>
    <property type="evidence" value="ECO:0007669"/>
    <property type="project" value="InterPro"/>
</dbReference>
<keyword evidence="4" id="KW-0067">ATP-binding</keyword>
<dbReference type="InterPro" id="IPR050339">
    <property type="entry name" value="CC_SR_Kinase"/>
</dbReference>
<dbReference type="AlphaFoldDB" id="A0A211YT74"/>
<dbReference type="SUPFAM" id="SSF56112">
    <property type="entry name" value="Protein kinase-like (PK-like)"/>
    <property type="match status" value="1"/>
</dbReference>
<evidence type="ECO:0000259" key="5">
    <source>
        <dbReference type="PROSITE" id="PS50011"/>
    </source>
</evidence>
<evidence type="ECO:0000313" key="6">
    <source>
        <dbReference type="EMBL" id="OWJ56176.1"/>
    </source>
</evidence>
<organism evidence="6 7">
    <name type="scientific">Inquilinus limosus</name>
    <dbReference type="NCBI Taxonomy" id="171674"/>
    <lineage>
        <taxon>Bacteria</taxon>
        <taxon>Pseudomonadati</taxon>
        <taxon>Pseudomonadota</taxon>
        <taxon>Alphaproteobacteria</taxon>
        <taxon>Rhodospirillales</taxon>
        <taxon>Rhodospirillaceae</taxon>
        <taxon>Inquilinus</taxon>
    </lineage>
</organism>
<keyword evidence="3" id="KW-0418">Kinase</keyword>
<dbReference type="InterPro" id="IPR000719">
    <property type="entry name" value="Prot_kinase_dom"/>
</dbReference>
<name>A0A211YT74_9PROT</name>
<reference evidence="7" key="1">
    <citation type="submission" date="2017-05" db="EMBL/GenBank/DDBJ databases">
        <authorList>
            <person name="Macchi M."/>
            <person name="Festa S."/>
            <person name="Coppotelli B.M."/>
            <person name="Morelli I.S."/>
        </authorList>
    </citation>
    <scope>NUCLEOTIDE SEQUENCE [LARGE SCALE GENOMIC DNA]</scope>
    <source>
        <strain evidence="7">I</strain>
    </source>
</reference>
<accession>A0A211YT74</accession>